<dbReference type="RefSeq" id="WP_378044941.1">
    <property type="nucleotide sequence ID" value="NZ_JBHMDN010000006.1"/>
</dbReference>
<name>A0ABW2FDV1_9BACL</name>
<accession>A0ABW2FDV1</accession>
<evidence type="ECO:0000313" key="1">
    <source>
        <dbReference type="EMBL" id="MFC7151400.1"/>
    </source>
</evidence>
<dbReference type="EMBL" id="JBHTAI010000016">
    <property type="protein sequence ID" value="MFC7151400.1"/>
    <property type="molecule type" value="Genomic_DNA"/>
</dbReference>
<evidence type="ECO:0008006" key="3">
    <source>
        <dbReference type="Google" id="ProtNLM"/>
    </source>
</evidence>
<reference evidence="2" key="1">
    <citation type="journal article" date="2019" name="Int. J. Syst. Evol. Microbiol.">
        <title>The Global Catalogue of Microorganisms (GCM) 10K type strain sequencing project: providing services to taxonomists for standard genome sequencing and annotation.</title>
        <authorList>
            <consortium name="The Broad Institute Genomics Platform"/>
            <consortium name="The Broad Institute Genome Sequencing Center for Infectious Disease"/>
            <person name="Wu L."/>
            <person name="Ma J."/>
        </authorList>
    </citation>
    <scope>NUCLEOTIDE SEQUENCE [LARGE SCALE GENOMIC DNA]</scope>
    <source>
        <strain evidence="2">KCTC 12907</strain>
    </source>
</reference>
<keyword evidence="2" id="KW-1185">Reference proteome</keyword>
<organism evidence="1 2">
    <name type="scientific">Cohnella cellulosilytica</name>
    <dbReference type="NCBI Taxonomy" id="986710"/>
    <lineage>
        <taxon>Bacteria</taxon>
        <taxon>Bacillati</taxon>
        <taxon>Bacillota</taxon>
        <taxon>Bacilli</taxon>
        <taxon>Bacillales</taxon>
        <taxon>Paenibacillaceae</taxon>
        <taxon>Cohnella</taxon>
    </lineage>
</organism>
<evidence type="ECO:0000313" key="2">
    <source>
        <dbReference type="Proteomes" id="UP001596378"/>
    </source>
</evidence>
<dbReference type="Proteomes" id="UP001596378">
    <property type="component" value="Unassembled WGS sequence"/>
</dbReference>
<sequence>MYDASDELLRLVETMFDDTGRQVLEKTTSYLYDDNGNQLRSLIGYLRPNNPGMRQVTGGDAYGESTPGDANTVVEKSLQTFDGFNRLVRAERVKAGEQSIVTYQYDGDDLRTQKGLGMRLIGSKTEQDLRKQLIESNKLLFEGQGNKSLLKALEKYYPEMKTAYILHWIPEQGEDIYKVLVNDSTIVEVELDRNDIAVEPLVSTISISQYRQGLSKHSQIKLEVALDLVQAQLKGCEVK</sequence>
<comment type="caution">
    <text evidence="1">The sequence shown here is derived from an EMBL/GenBank/DDBJ whole genome shotgun (WGS) entry which is preliminary data.</text>
</comment>
<proteinExistence type="predicted"/>
<gene>
    <name evidence="1" type="ORF">ACFQMJ_22920</name>
</gene>
<protein>
    <recommendedName>
        <fullName evidence="3">YD repeat-containing protein</fullName>
    </recommendedName>
</protein>
<dbReference type="Gene3D" id="2.180.10.10">
    <property type="entry name" value="RHS repeat-associated core"/>
    <property type="match status" value="1"/>
</dbReference>